<organism evidence="1 2">
    <name type="scientific">Trichonephila clavipes</name>
    <name type="common">Golden silk orbweaver</name>
    <name type="synonym">Nephila clavipes</name>
    <dbReference type="NCBI Taxonomy" id="2585209"/>
    <lineage>
        <taxon>Eukaryota</taxon>
        <taxon>Metazoa</taxon>
        <taxon>Ecdysozoa</taxon>
        <taxon>Arthropoda</taxon>
        <taxon>Chelicerata</taxon>
        <taxon>Arachnida</taxon>
        <taxon>Araneae</taxon>
        <taxon>Araneomorphae</taxon>
        <taxon>Entelegynae</taxon>
        <taxon>Araneoidea</taxon>
        <taxon>Nephilidae</taxon>
        <taxon>Trichonephila</taxon>
    </lineage>
</organism>
<evidence type="ECO:0000313" key="1">
    <source>
        <dbReference type="EMBL" id="GFY02714.1"/>
    </source>
</evidence>
<gene>
    <name evidence="1" type="ORF">TNCV_3505941</name>
</gene>
<keyword evidence="2" id="KW-1185">Reference proteome</keyword>
<protein>
    <submittedName>
        <fullName evidence="1">Uncharacterized protein</fullName>
    </submittedName>
</protein>
<proteinExistence type="predicted"/>
<accession>A0A8X6RX46</accession>
<comment type="caution">
    <text evidence="1">The sequence shown here is derived from an EMBL/GenBank/DDBJ whole genome shotgun (WGS) entry which is preliminary data.</text>
</comment>
<sequence>MNNNANVLRSRLTVRIRAYLPRCSSPVVKVSNHGRHVMCSSPVPQKTRRVGQRCTLTLSRAETSFRWCDVVVRRGSASSSVVHIT</sequence>
<reference evidence="1" key="1">
    <citation type="submission" date="2020-08" db="EMBL/GenBank/DDBJ databases">
        <title>Multicomponent nature underlies the extraordinary mechanical properties of spider dragline silk.</title>
        <authorList>
            <person name="Kono N."/>
            <person name="Nakamura H."/>
            <person name="Mori M."/>
            <person name="Yoshida Y."/>
            <person name="Ohtoshi R."/>
            <person name="Malay A.D."/>
            <person name="Moran D.A.P."/>
            <person name="Tomita M."/>
            <person name="Numata K."/>
            <person name="Arakawa K."/>
        </authorList>
    </citation>
    <scope>NUCLEOTIDE SEQUENCE</scope>
</reference>
<name>A0A8X6RX46_TRICX</name>
<dbReference type="EMBL" id="BMAU01021233">
    <property type="protein sequence ID" value="GFY02714.1"/>
    <property type="molecule type" value="Genomic_DNA"/>
</dbReference>
<dbReference type="Proteomes" id="UP000887159">
    <property type="component" value="Unassembled WGS sequence"/>
</dbReference>
<evidence type="ECO:0000313" key="2">
    <source>
        <dbReference type="Proteomes" id="UP000887159"/>
    </source>
</evidence>
<dbReference type="AlphaFoldDB" id="A0A8X6RX46"/>